<dbReference type="PROSITE" id="PS51257">
    <property type="entry name" value="PROKAR_LIPOPROTEIN"/>
    <property type="match status" value="1"/>
</dbReference>
<gene>
    <name evidence="2" type="ORF">N24_2212</name>
</gene>
<proteinExistence type="predicted"/>
<dbReference type="Proteomes" id="UP000218244">
    <property type="component" value="Chromosome"/>
</dbReference>
<keyword evidence="3" id="KW-1185">Reference proteome</keyword>
<dbReference type="EMBL" id="AP017369">
    <property type="protein sequence ID" value="BAU96474.1"/>
    <property type="molecule type" value="Genomic_DNA"/>
</dbReference>
<dbReference type="KEGG" id="csur:N24_2212"/>
<dbReference type="AlphaFoldDB" id="A0A160PS20"/>
<sequence length="333" mass="35150">MLKRSSRKRFSRHALASTLALTTALALSACNSSSEPDSPEVEQAVGLAVDAPRVVVLDPGSGNLQRLEYQDISSEGAAASQEQTINIAQGFAQSIGDAASVDTQAPAGGDVTTFHLPVTASTTEAEFSDQETVSASRDISLTVGKPTFTDLTQVEDVNSTEGFTLGVRATDSGQHTTLSFAAPVDATDNGRMLMEQYLLTYTSLPIVFPAEDLGVGARWSVDSRVTGESTLLQTVTYTLNSIEGSTVNLDVEVSQRPSMGALEITDDETSDSAEQLTVLNSNTTSVGNLVVDLKQPLPTAGQVSWTTRVIYGGSNEQVRVVQDTTSSISFGDE</sequence>
<accession>A0A160PS20</accession>
<keyword evidence="1" id="KW-0732">Signal</keyword>
<evidence type="ECO:0000256" key="1">
    <source>
        <dbReference type="SAM" id="SignalP"/>
    </source>
</evidence>
<evidence type="ECO:0000313" key="2">
    <source>
        <dbReference type="EMBL" id="BAU96474.1"/>
    </source>
</evidence>
<organism evidence="2 3">
    <name type="scientific">Corynebacterium suranareeae</name>
    <dbReference type="NCBI Taxonomy" id="2506452"/>
    <lineage>
        <taxon>Bacteria</taxon>
        <taxon>Bacillati</taxon>
        <taxon>Actinomycetota</taxon>
        <taxon>Actinomycetes</taxon>
        <taxon>Mycobacteriales</taxon>
        <taxon>Corynebacteriaceae</taxon>
        <taxon>Corynebacterium</taxon>
    </lineage>
</organism>
<name>A0A160PS20_9CORY</name>
<evidence type="ECO:0000313" key="3">
    <source>
        <dbReference type="Proteomes" id="UP000218244"/>
    </source>
</evidence>
<feature type="signal peptide" evidence="1">
    <location>
        <begin position="1"/>
        <end position="28"/>
    </location>
</feature>
<reference evidence="2 3" key="1">
    <citation type="submission" date="2016-02" db="EMBL/GenBank/DDBJ databases">
        <title>Corynebacterium glutamicum N24 whole genome sequencing project.</title>
        <authorList>
            <person name="Matsutani M."/>
            <person name="Nangtapong N."/>
            <person name="Yakushi T."/>
            <person name="Matsushita K."/>
        </authorList>
    </citation>
    <scope>NUCLEOTIDE SEQUENCE [LARGE SCALE GENOMIC DNA]</scope>
    <source>
        <strain evidence="2 3">N24</strain>
    </source>
</reference>
<evidence type="ECO:0008006" key="4">
    <source>
        <dbReference type="Google" id="ProtNLM"/>
    </source>
</evidence>
<protein>
    <recommendedName>
        <fullName evidence="4">Secreted protein</fullName>
    </recommendedName>
</protein>
<feature type="chain" id="PRO_5039521192" description="Secreted protein" evidence="1">
    <location>
        <begin position="29"/>
        <end position="333"/>
    </location>
</feature>